<evidence type="ECO:0000313" key="2">
    <source>
        <dbReference type="Proteomes" id="UP001596317"/>
    </source>
</evidence>
<keyword evidence="2" id="KW-1185">Reference proteome</keyword>
<comment type="caution">
    <text evidence="1">The sequence shown here is derived from an EMBL/GenBank/DDBJ whole genome shotgun (WGS) entry which is preliminary data.</text>
</comment>
<proteinExistence type="predicted"/>
<accession>A0ABW1ZPF8</accession>
<gene>
    <name evidence="1" type="ORF">ACFP90_22510</name>
</gene>
<sequence length="183" mass="21064">MDAGSKDYPVIPDIEAFQSAPEWGVFKLKYIYPQHYLVLERQRQLAYANFETGEWDVLEESQVTVTRERVFGMPRPSTDPFAEPRQQAWEAFVPSRHHAELITPDIVHLRDLVALAERGDAIHHLPILYIEPAAPGELTARGDIQFLETPTGRLDLRRIRADPEKRIPFFKDFQLEEGDTPDA</sequence>
<dbReference type="EMBL" id="JBHSWB010000002">
    <property type="protein sequence ID" value="MFC6662820.1"/>
    <property type="molecule type" value="Genomic_DNA"/>
</dbReference>
<protein>
    <submittedName>
        <fullName evidence="1">Uncharacterized protein</fullName>
    </submittedName>
</protein>
<dbReference type="RefSeq" id="WP_380058751.1">
    <property type="nucleotide sequence ID" value="NZ_JBHSWB010000002.1"/>
</dbReference>
<organism evidence="1 2">
    <name type="scientific">Deinococcus multiflagellatus</name>
    <dbReference type="NCBI Taxonomy" id="1656887"/>
    <lineage>
        <taxon>Bacteria</taxon>
        <taxon>Thermotogati</taxon>
        <taxon>Deinococcota</taxon>
        <taxon>Deinococci</taxon>
        <taxon>Deinococcales</taxon>
        <taxon>Deinococcaceae</taxon>
        <taxon>Deinococcus</taxon>
    </lineage>
</organism>
<reference evidence="2" key="1">
    <citation type="journal article" date="2019" name="Int. J. Syst. Evol. Microbiol.">
        <title>The Global Catalogue of Microorganisms (GCM) 10K type strain sequencing project: providing services to taxonomists for standard genome sequencing and annotation.</title>
        <authorList>
            <consortium name="The Broad Institute Genomics Platform"/>
            <consortium name="The Broad Institute Genome Sequencing Center for Infectious Disease"/>
            <person name="Wu L."/>
            <person name="Ma J."/>
        </authorList>
    </citation>
    <scope>NUCLEOTIDE SEQUENCE [LARGE SCALE GENOMIC DNA]</scope>
    <source>
        <strain evidence="2">CCUG 63830</strain>
    </source>
</reference>
<evidence type="ECO:0000313" key="1">
    <source>
        <dbReference type="EMBL" id="MFC6662820.1"/>
    </source>
</evidence>
<dbReference type="Proteomes" id="UP001596317">
    <property type="component" value="Unassembled WGS sequence"/>
</dbReference>
<name>A0ABW1ZPF8_9DEIO</name>